<dbReference type="SUPFAM" id="SSF51004">
    <property type="entry name" value="C-terminal (heme d1) domain of cytochrome cd1-nitrite reductase"/>
    <property type="match status" value="1"/>
</dbReference>
<feature type="region of interest" description="Disordered" evidence="2">
    <location>
        <begin position="85"/>
        <end position="112"/>
    </location>
</feature>
<sequence length="359" mass="37589">MRTHRRFLHSAAPIALAMVLFGLDSVHAEPLVYIPLGEENQILAIDAATDAEVDRISGTEAVHGLAGTPDGRLLVAGSLSARSAGEAPAKPAGVSEEDHEAHHGMSEKTSAKPSDELVSTVSIIDRKSGEILRKVDVPGAVHHVTVSPDGRFAVVTLINADAVSVIGLEDFELITTVKTAATPNYAIFSNDGQSLFVGSAGAGIVSRIAVDGWTVGPTVATGANPGHLVMAADQSALYVTNDGDGTVSEIDPETMTVRRSFEMGGMLHGLDLSEDGKTLFAAVRETGRIGRVDLDSGEVSFAELAPAPYHLRTIPGTGKIYVSSAEEPKFWVLDVNDLSPISEVTVEGTAHQMVIVPSS</sequence>
<dbReference type="PANTHER" id="PTHR47197">
    <property type="entry name" value="PROTEIN NIRF"/>
    <property type="match status" value="1"/>
</dbReference>
<dbReference type="InterPro" id="IPR015943">
    <property type="entry name" value="WD40/YVTN_repeat-like_dom_sf"/>
</dbReference>
<evidence type="ECO:0000256" key="2">
    <source>
        <dbReference type="SAM" id="MobiDB-lite"/>
    </source>
</evidence>
<dbReference type="AlphaFoldDB" id="A0A0F9VHD9"/>
<proteinExistence type="predicted"/>
<organism evidence="4">
    <name type="scientific">marine sediment metagenome</name>
    <dbReference type="NCBI Taxonomy" id="412755"/>
    <lineage>
        <taxon>unclassified sequences</taxon>
        <taxon>metagenomes</taxon>
        <taxon>ecological metagenomes</taxon>
    </lineage>
</organism>
<dbReference type="Gene3D" id="2.130.10.10">
    <property type="entry name" value="YVTN repeat-like/Quinoprotein amine dehydrogenase"/>
    <property type="match status" value="1"/>
</dbReference>
<evidence type="ECO:0000256" key="1">
    <source>
        <dbReference type="ARBA" id="ARBA00022729"/>
    </source>
</evidence>
<evidence type="ECO:0000259" key="3">
    <source>
        <dbReference type="Pfam" id="PF21783"/>
    </source>
</evidence>
<dbReference type="PANTHER" id="PTHR47197:SF3">
    <property type="entry name" value="DIHYDRO-HEME D1 DEHYDROGENASE"/>
    <property type="match status" value="1"/>
</dbReference>
<gene>
    <name evidence="4" type="ORF">LCGC14_0083680</name>
</gene>
<name>A0A0F9VHD9_9ZZZZ</name>
<feature type="compositionally biased region" description="Basic and acidic residues" evidence="2">
    <location>
        <begin position="99"/>
        <end position="112"/>
    </location>
</feature>
<feature type="domain" description="YNCE-like beta-propeller" evidence="3">
    <location>
        <begin position="180"/>
        <end position="293"/>
    </location>
</feature>
<reference evidence="4" key="1">
    <citation type="journal article" date="2015" name="Nature">
        <title>Complex archaea that bridge the gap between prokaryotes and eukaryotes.</title>
        <authorList>
            <person name="Spang A."/>
            <person name="Saw J.H."/>
            <person name="Jorgensen S.L."/>
            <person name="Zaremba-Niedzwiedzka K."/>
            <person name="Martijn J."/>
            <person name="Lind A.E."/>
            <person name="van Eijk R."/>
            <person name="Schleper C."/>
            <person name="Guy L."/>
            <person name="Ettema T.J."/>
        </authorList>
    </citation>
    <scope>NUCLEOTIDE SEQUENCE</scope>
</reference>
<protein>
    <recommendedName>
        <fullName evidence="3">YNCE-like beta-propeller domain-containing protein</fullName>
    </recommendedName>
</protein>
<dbReference type="InterPro" id="IPR051200">
    <property type="entry name" value="Host-pathogen_enzymatic-act"/>
</dbReference>
<dbReference type="EMBL" id="LAZR01000022">
    <property type="protein sequence ID" value="KKO04541.1"/>
    <property type="molecule type" value="Genomic_DNA"/>
</dbReference>
<dbReference type="Pfam" id="PF21783">
    <property type="entry name" value="YNCE"/>
    <property type="match status" value="1"/>
</dbReference>
<evidence type="ECO:0000313" key="4">
    <source>
        <dbReference type="EMBL" id="KKO04541.1"/>
    </source>
</evidence>
<keyword evidence="1" id="KW-0732">Signal</keyword>
<accession>A0A0F9VHD9</accession>
<dbReference type="InterPro" id="IPR011048">
    <property type="entry name" value="Haem_d1_sf"/>
</dbReference>
<dbReference type="InterPro" id="IPR048433">
    <property type="entry name" value="YNCE-like_beta-prop"/>
</dbReference>
<comment type="caution">
    <text evidence="4">The sequence shown here is derived from an EMBL/GenBank/DDBJ whole genome shotgun (WGS) entry which is preliminary data.</text>
</comment>